<dbReference type="EMBL" id="JANAVB010041619">
    <property type="protein sequence ID" value="KAJ6795933.1"/>
    <property type="molecule type" value="Genomic_DNA"/>
</dbReference>
<gene>
    <name evidence="1" type="ORF">M6B38_223920</name>
</gene>
<organism evidence="1 2">
    <name type="scientific">Iris pallida</name>
    <name type="common">Sweet iris</name>
    <dbReference type="NCBI Taxonomy" id="29817"/>
    <lineage>
        <taxon>Eukaryota</taxon>
        <taxon>Viridiplantae</taxon>
        <taxon>Streptophyta</taxon>
        <taxon>Embryophyta</taxon>
        <taxon>Tracheophyta</taxon>
        <taxon>Spermatophyta</taxon>
        <taxon>Magnoliopsida</taxon>
        <taxon>Liliopsida</taxon>
        <taxon>Asparagales</taxon>
        <taxon>Iridaceae</taxon>
        <taxon>Iridoideae</taxon>
        <taxon>Irideae</taxon>
        <taxon>Iris</taxon>
    </lineage>
</organism>
<protein>
    <submittedName>
        <fullName evidence="1">Importin beta-like SAD2</fullName>
    </submittedName>
</protein>
<dbReference type="Gene3D" id="1.25.10.10">
    <property type="entry name" value="Leucine-rich Repeat Variant"/>
    <property type="match status" value="1"/>
</dbReference>
<comment type="caution">
    <text evidence="1">The sequence shown here is derived from an EMBL/GenBank/DDBJ whole genome shotgun (WGS) entry which is preliminary data.</text>
</comment>
<reference evidence="1" key="2">
    <citation type="submission" date="2023-04" db="EMBL/GenBank/DDBJ databases">
        <authorList>
            <person name="Bruccoleri R.E."/>
            <person name="Oakeley E.J."/>
            <person name="Faust A.-M."/>
            <person name="Dessus-Babus S."/>
            <person name="Altorfer M."/>
            <person name="Burckhardt D."/>
            <person name="Oertli M."/>
            <person name="Naumann U."/>
            <person name="Petersen F."/>
            <person name="Wong J."/>
        </authorList>
    </citation>
    <scope>NUCLEOTIDE SEQUENCE</scope>
    <source>
        <strain evidence="1">GSM-AAB239-AS_SAM_17_03QT</strain>
        <tissue evidence="1">Leaf</tissue>
    </source>
</reference>
<dbReference type="Proteomes" id="UP001140949">
    <property type="component" value="Unassembled WGS sequence"/>
</dbReference>
<sequence>MLERPIPLEGQPIDPDLRKSWGWWKVKKWTIHILNRLYTRFGDLKQQKAENKAFAQMFQKSYVGKILECHLCLLNEIRLGEFLPDRVINLTLQYLSSRKAKFRWRLDITSRELGWSVVAEVEAGPNPTGAGQVGPGKQGCYRLHCSQTLVSLVLKTELSSESFSLVADEVCAMFFEIQGTCGKTVLKKH</sequence>
<proteinExistence type="predicted"/>
<evidence type="ECO:0000313" key="1">
    <source>
        <dbReference type="EMBL" id="KAJ6795933.1"/>
    </source>
</evidence>
<accession>A0AAX6DVV9</accession>
<keyword evidence="2" id="KW-1185">Reference proteome</keyword>
<dbReference type="InterPro" id="IPR011989">
    <property type="entry name" value="ARM-like"/>
</dbReference>
<reference evidence="1" key="1">
    <citation type="journal article" date="2023" name="GigaByte">
        <title>Genome assembly of the bearded iris, Iris pallida Lam.</title>
        <authorList>
            <person name="Bruccoleri R.E."/>
            <person name="Oakeley E.J."/>
            <person name="Faust A.M.E."/>
            <person name="Altorfer M."/>
            <person name="Dessus-Babus S."/>
            <person name="Burckhardt D."/>
            <person name="Oertli M."/>
            <person name="Naumann U."/>
            <person name="Petersen F."/>
            <person name="Wong J."/>
        </authorList>
    </citation>
    <scope>NUCLEOTIDE SEQUENCE</scope>
    <source>
        <strain evidence="1">GSM-AAB239-AS_SAM_17_03QT</strain>
    </source>
</reference>
<dbReference type="AlphaFoldDB" id="A0AAX6DVV9"/>
<name>A0AAX6DVV9_IRIPA</name>
<evidence type="ECO:0000313" key="2">
    <source>
        <dbReference type="Proteomes" id="UP001140949"/>
    </source>
</evidence>